<sequence>MNKTLLKFTGLLFCFSVIDVLVILYWWMRCGQTQSAFYCDSFMFGGILLILGIPALILLGLSLIILAFSKWYKGNVSTVAKSMIIILGIIIFVAPFTPLLFSSEQPRTYRDFQIRMERGRMELEKEKKNKCIEYKQRISDYREGQPMPVPPPGCN</sequence>
<dbReference type="Proteomes" id="UP000176429">
    <property type="component" value="Unassembled WGS sequence"/>
</dbReference>
<feature type="transmembrane region" description="Helical" evidence="1">
    <location>
        <begin position="6"/>
        <end position="27"/>
    </location>
</feature>
<accession>A0A1G2NX41</accession>
<organism evidence="2 3">
    <name type="scientific">Candidatus Taylorbacteria bacterium RIFCSPLOWO2_02_FULL_46_40</name>
    <dbReference type="NCBI Taxonomy" id="1802329"/>
    <lineage>
        <taxon>Bacteria</taxon>
        <taxon>Candidatus Tayloriibacteriota</taxon>
    </lineage>
</organism>
<comment type="caution">
    <text evidence="2">The sequence shown here is derived from an EMBL/GenBank/DDBJ whole genome shotgun (WGS) entry which is preliminary data.</text>
</comment>
<feature type="transmembrane region" description="Helical" evidence="1">
    <location>
        <begin position="47"/>
        <end position="68"/>
    </location>
</feature>
<reference evidence="2 3" key="1">
    <citation type="journal article" date="2016" name="Nat. Commun.">
        <title>Thousands of microbial genomes shed light on interconnected biogeochemical processes in an aquifer system.</title>
        <authorList>
            <person name="Anantharaman K."/>
            <person name="Brown C.T."/>
            <person name="Hug L.A."/>
            <person name="Sharon I."/>
            <person name="Castelle C.J."/>
            <person name="Probst A.J."/>
            <person name="Thomas B.C."/>
            <person name="Singh A."/>
            <person name="Wilkins M.J."/>
            <person name="Karaoz U."/>
            <person name="Brodie E.L."/>
            <person name="Williams K.H."/>
            <person name="Hubbard S.S."/>
            <person name="Banfield J.F."/>
        </authorList>
    </citation>
    <scope>NUCLEOTIDE SEQUENCE [LARGE SCALE GENOMIC DNA]</scope>
</reference>
<protein>
    <submittedName>
        <fullName evidence="2">Uncharacterized protein</fullName>
    </submittedName>
</protein>
<feature type="transmembrane region" description="Helical" evidence="1">
    <location>
        <begin position="80"/>
        <end position="101"/>
    </location>
</feature>
<gene>
    <name evidence="2" type="ORF">A3H68_01310</name>
</gene>
<name>A0A1G2NX41_9BACT</name>
<dbReference type="AlphaFoldDB" id="A0A1G2NX41"/>
<keyword evidence="1" id="KW-0812">Transmembrane</keyword>
<dbReference type="EMBL" id="MHSH01000061">
    <property type="protein sequence ID" value="OHA39912.1"/>
    <property type="molecule type" value="Genomic_DNA"/>
</dbReference>
<evidence type="ECO:0000256" key="1">
    <source>
        <dbReference type="SAM" id="Phobius"/>
    </source>
</evidence>
<keyword evidence="1" id="KW-0472">Membrane</keyword>
<proteinExistence type="predicted"/>
<keyword evidence="1" id="KW-1133">Transmembrane helix</keyword>
<evidence type="ECO:0000313" key="2">
    <source>
        <dbReference type="EMBL" id="OHA39912.1"/>
    </source>
</evidence>
<evidence type="ECO:0000313" key="3">
    <source>
        <dbReference type="Proteomes" id="UP000176429"/>
    </source>
</evidence>